<dbReference type="AlphaFoldDB" id="A0AAU9ENK7"/>
<sequence length="55" mass="6089">MRKIKPVTVDKYLKGQKRFRHLFAGEQGAELVAKLQQMADANIAKYGLISQGGGQ</sequence>
<accession>A0AAU9ENK7</accession>
<dbReference type="EMBL" id="AP028679">
    <property type="protein sequence ID" value="BEQ16114.1"/>
    <property type="molecule type" value="Genomic_DNA"/>
</dbReference>
<dbReference type="Proteomes" id="UP001366166">
    <property type="component" value="Chromosome"/>
</dbReference>
<reference evidence="2" key="1">
    <citation type="journal article" date="2023" name="Arch. Microbiol.">
        <title>Desulfoferula mesophilus gen. nov. sp. nov., a mesophilic sulfate-reducing bacterium isolated from a brackish lake sediment.</title>
        <authorList>
            <person name="Watanabe T."/>
            <person name="Yabe T."/>
            <person name="Tsuji J.M."/>
            <person name="Fukui M."/>
        </authorList>
    </citation>
    <scope>NUCLEOTIDE SEQUENCE [LARGE SCALE GENOMIC DNA]</scope>
    <source>
        <strain evidence="2">12FAK</strain>
    </source>
</reference>
<evidence type="ECO:0000313" key="1">
    <source>
        <dbReference type="EMBL" id="BEQ16114.1"/>
    </source>
</evidence>
<protein>
    <submittedName>
        <fullName evidence="1">Uncharacterized protein</fullName>
    </submittedName>
</protein>
<keyword evidence="2" id="KW-1185">Reference proteome</keyword>
<evidence type="ECO:0000313" key="2">
    <source>
        <dbReference type="Proteomes" id="UP001366166"/>
    </source>
</evidence>
<gene>
    <name evidence="1" type="ORF">FAK_31800</name>
</gene>
<proteinExistence type="predicted"/>
<name>A0AAU9ENK7_9BACT</name>
<dbReference type="KEGG" id="dmp:FAK_31800"/>
<organism evidence="1 2">
    <name type="scientific">Desulfoferula mesophila</name>
    <dbReference type="NCBI Taxonomy" id="3058419"/>
    <lineage>
        <taxon>Bacteria</taxon>
        <taxon>Pseudomonadati</taxon>
        <taxon>Thermodesulfobacteriota</taxon>
        <taxon>Desulfarculia</taxon>
        <taxon>Desulfarculales</taxon>
        <taxon>Desulfarculaceae</taxon>
        <taxon>Desulfoferula</taxon>
    </lineage>
</organism>